<dbReference type="PROSITE" id="PS51257">
    <property type="entry name" value="PROKAR_LIPOPROTEIN"/>
    <property type="match status" value="1"/>
</dbReference>
<dbReference type="RefSeq" id="WP_090716082.1">
    <property type="nucleotide sequence ID" value="NZ_CBCSKY010000021.1"/>
</dbReference>
<name>A0A1G8VM11_9BACL</name>
<dbReference type="OrthoDB" id="9799230at2"/>
<organism evidence="6 7">
    <name type="scientific">Paenibacillus typhae</name>
    <dbReference type="NCBI Taxonomy" id="1174501"/>
    <lineage>
        <taxon>Bacteria</taxon>
        <taxon>Bacillati</taxon>
        <taxon>Bacillota</taxon>
        <taxon>Bacilli</taxon>
        <taxon>Bacillales</taxon>
        <taxon>Paenibacillaceae</taxon>
        <taxon>Paenibacillus</taxon>
    </lineage>
</organism>
<feature type="repeat" description="NHL" evidence="2">
    <location>
        <begin position="109"/>
        <end position="145"/>
    </location>
</feature>
<keyword evidence="3" id="KW-1133">Transmembrane helix</keyword>
<feature type="transmembrane region" description="Helical" evidence="3">
    <location>
        <begin position="452"/>
        <end position="472"/>
    </location>
</feature>
<keyword evidence="3" id="KW-0472">Membrane</keyword>
<feature type="domain" description="SMP-30/Gluconolactonase/LRE-like region" evidence="5">
    <location>
        <begin position="76"/>
        <end position="157"/>
    </location>
</feature>
<keyword evidence="7" id="KW-1185">Reference proteome</keyword>
<dbReference type="InterPro" id="IPR050952">
    <property type="entry name" value="TRIM-NHL_E3_ligases"/>
</dbReference>
<sequence>MIAKKWLLAGTMASLLLSCAAPAPVNAEAVPYESYNYNYWEEAVPAPAAYIPDRTLTGKDLGVGDFLDPADMVVADSGLIYIVDTGNARIICLDSSWKVDKVITGFDNGGKEETFKNPSGLYVNDEGNLFVADTDNGRIVVLSPDGELLRMIEQPESDILPADFKFIPVKVTVDQAERVYVIAKGIFEGIMQFDENGVFIGYVGTNKVKRDYTEYIWRMFSTKAQKAQMALFVPTEFSNIDVDDKGFLYATNIDPGSKEPVKRLNPSGEDVLKRFGYFDVLGDIRYRISVGPSKFTDIKVLPDGMYSALDANQGKVFTYNDEGDLLYVYGGKGNQTGTFKIPAAIEYAGGSQLVLDRGKGNIVIFKPTRFGSIVNEAVGYHYNGEDAQAVPVWKEVLKLNANYDIAYIGIGKSLLMEKNNKEAMKYFKLGMDRDGYSVAFKRYRREVMQEHFGTFLTSVMLLAAVWIAYRILSFWRRKRDSRASRQTPHNLKEGNAHEAGFH</sequence>
<dbReference type="EMBL" id="FNDX01000021">
    <property type="protein sequence ID" value="SDJ66974.1"/>
    <property type="molecule type" value="Genomic_DNA"/>
</dbReference>
<dbReference type="AlphaFoldDB" id="A0A1G8VM11"/>
<accession>A0A1G8VM11</accession>
<dbReference type="Gene3D" id="2.120.10.30">
    <property type="entry name" value="TolB, C-terminal domain"/>
    <property type="match status" value="2"/>
</dbReference>
<dbReference type="STRING" id="1174501.SAMN05216192_12171"/>
<keyword evidence="3" id="KW-0812">Transmembrane</keyword>
<evidence type="ECO:0000256" key="2">
    <source>
        <dbReference type="PROSITE-ProRule" id="PRU00504"/>
    </source>
</evidence>
<evidence type="ECO:0000313" key="7">
    <source>
        <dbReference type="Proteomes" id="UP000199050"/>
    </source>
</evidence>
<protein>
    <submittedName>
        <fullName evidence="6">SMP-30/Gluconolaconase/LRE-like region-containing protein</fullName>
    </submittedName>
</protein>
<dbReference type="SUPFAM" id="SSF48452">
    <property type="entry name" value="TPR-like"/>
    <property type="match status" value="1"/>
</dbReference>
<keyword evidence="4" id="KW-0732">Signal</keyword>
<feature type="signal peptide" evidence="4">
    <location>
        <begin position="1"/>
        <end position="23"/>
    </location>
</feature>
<dbReference type="Proteomes" id="UP000199050">
    <property type="component" value="Unassembled WGS sequence"/>
</dbReference>
<dbReference type="PANTHER" id="PTHR24104:SF25">
    <property type="entry name" value="PROTEIN LIN-41"/>
    <property type="match status" value="1"/>
</dbReference>
<keyword evidence="1" id="KW-0677">Repeat</keyword>
<evidence type="ECO:0000259" key="5">
    <source>
        <dbReference type="Pfam" id="PF08450"/>
    </source>
</evidence>
<dbReference type="InterPro" id="IPR011042">
    <property type="entry name" value="6-blade_b-propeller_TolB-like"/>
</dbReference>
<reference evidence="7" key="1">
    <citation type="submission" date="2016-10" db="EMBL/GenBank/DDBJ databases">
        <authorList>
            <person name="Varghese N."/>
            <person name="Submissions S."/>
        </authorList>
    </citation>
    <scope>NUCLEOTIDE SEQUENCE [LARGE SCALE GENOMIC DNA]</scope>
    <source>
        <strain evidence="7">CGMCC 1.11012</strain>
    </source>
</reference>
<dbReference type="Pfam" id="PF08450">
    <property type="entry name" value="SGL"/>
    <property type="match status" value="1"/>
</dbReference>
<gene>
    <name evidence="6" type="ORF">SAMN05216192_12171</name>
</gene>
<dbReference type="GO" id="GO:0008270">
    <property type="term" value="F:zinc ion binding"/>
    <property type="evidence" value="ECO:0007669"/>
    <property type="project" value="UniProtKB-KW"/>
</dbReference>
<dbReference type="PANTHER" id="PTHR24104">
    <property type="entry name" value="E3 UBIQUITIN-PROTEIN LIGASE NHLRC1-RELATED"/>
    <property type="match status" value="1"/>
</dbReference>
<proteinExistence type="predicted"/>
<dbReference type="InterPro" id="IPR001258">
    <property type="entry name" value="NHL_repeat"/>
</dbReference>
<dbReference type="PROSITE" id="PS51125">
    <property type="entry name" value="NHL"/>
    <property type="match status" value="1"/>
</dbReference>
<dbReference type="SUPFAM" id="SSF63829">
    <property type="entry name" value="Calcium-dependent phosphotriesterase"/>
    <property type="match status" value="2"/>
</dbReference>
<evidence type="ECO:0000313" key="6">
    <source>
        <dbReference type="EMBL" id="SDJ66974.1"/>
    </source>
</evidence>
<evidence type="ECO:0000256" key="3">
    <source>
        <dbReference type="SAM" id="Phobius"/>
    </source>
</evidence>
<evidence type="ECO:0000256" key="4">
    <source>
        <dbReference type="SAM" id="SignalP"/>
    </source>
</evidence>
<dbReference type="InterPro" id="IPR013658">
    <property type="entry name" value="SGL"/>
</dbReference>
<feature type="chain" id="PRO_5038749557" evidence="4">
    <location>
        <begin position="24"/>
        <end position="502"/>
    </location>
</feature>
<evidence type="ECO:0000256" key="1">
    <source>
        <dbReference type="ARBA" id="ARBA00022737"/>
    </source>
</evidence>
<dbReference type="InterPro" id="IPR011990">
    <property type="entry name" value="TPR-like_helical_dom_sf"/>
</dbReference>